<protein>
    <submittedName>
        <fullName evidence="3">Putative centrosomal protein of 112 kDa-like</fullName>
    </submittedName>
</protein>
<evidence type="ECO:0000313" key="4">
    <source>
        <dbReference type="Proteomes" id="UP000747542"/>
    </source>
</evidence>
<organism evidence="3 4">
    <name type="scientific">Homarus americanus</name>
    <name type="common">American lobster</name>
    <dbReference type="NCBI Taxonomy" id="6706"/>
    <lineage>
        <taxon>Eukaryota</taxon>
        <taxon>Metazoa</taxon>
        <taxon>Ecdysozoa</taxon>
        <taxon>Arthropoda</taxon>
        <taxon>Crustacea</taxon>
        <taxon>Multicrustacea</taxon>
        <taxon>Malacostraca</taxon>
        <taxon>Eumalacostraca</taxon>
        <taxon>Eucarida</taxon>
        <taxon>Decapoda</taxon>
        <taxon>Pleocyemata</taxon>
        <taxon>Astacidea</taxon>
        <taxon>Nephropoidea</taxon>
        <taxon>Nephropidae</taxon>
        <taxon>Homarus</taxon>
    </lineage>
</organism>
<feature type="coiled-coil region" evidence="1">
    <location>
        <begin position="511"/>
        <end position="583"/>
    </location>
</feature>
<name>A0A8J5MZB4_HOMAM</name>
<feature type="region of interest" description="Disordered" evidence="2">
    <location>
        <begin position="26"/>
        <end position="80"/>
    </location>
</feature>
<accession>A0A8J5MZB4</accession>
<sequence length="789" mass="90268">MAAAKQCNFEASTGISTAAETLKVNEENRKRVIPESTSMTSVQDSGICSNQDPSANERETSLPSQVQSSRENEPSAYVTSTPIKKKVNEKISEFEILPSQMILDDPLLSSIDEPGDLTEHQVDSIVSDDDFEDNYSKLYETKIKTDFDTTKKYSLMTRFMNDVSTRPRIQRSHSFSGSVKQISSESEPSSVMKNLFDIPVSPKLKSRVRQRLYTLVNSIDGYQGKINIEEEEENIRKLCLKTVESVSNSKVNISASTQTNANLIVDSKGKPHRSACMKGDFEDTILLKNNVNNTNVCKCHPQGCSVLNTSDKKHASSLDQTVLSTLSHNVSEKYGSVMSSLLESQMRTLQLHQEQLNQEKLSLAMQKKDHEAQARISVYQEKLQLMIQMVEELEFKLSEMQKKMRDQAEYYQHKIKKQDEVHKESLAVMRMECEKKMHELESRILSVRKEMTQSCDQNILAVLSSTQEKATVIEKEHEAHILQLNSVISKLRADKRELEFSLENSYSNPDNKELDANIAEICNEKDSLKQEIDTLKQRLKAPCDTDETVVALQEDISNLEIAKRLLQEEVDVWKKESETLQQKLSATELGHKKLLDEALQGSHLLAKQEVERLQIQNTRENERLNKTITLLKEKQSQALSENLVLRQQNSQLLKVEKDHKEYSSSRETLEKEVASLRSELQQAESQVLQQQMNFKRLQKAHANELTKYQEAHRQRMLNYQVSMERERSSAVSQALARQQEETKILITEVGSRYENLLGSVQAHAKAQMHEYKKAVQFLKMKIKKMEEGK</sequence>
<feature type="coiled-coil region" evidence="1">
    <location>
        <begin position="652"/>
        <end position="700"/>
    </location>
</feature>
<dbReference type="OrthoDB" id="6356138at2759"/>
<feature type="coiled-coil region" evidence="1">
    <location>
        <begin position="353"/>
        <end position="403"/>
    </location>
</feature>
<evidence type="ECO:0000256" key="2">
    <source>
        <dbReference type="SAM" id="MobiDB-lite"/>
    </source>
</evidence>
<dbReference type="EMBL" id="JAHLQT010018664">
    <property type="protein sequence ID" value="KAG7168951.1"/>
    <property type="molecule type" value="Genomic_DNA"/>
</dbReference>
<dbReference type="Proteomes" id="UP000747542">
    <property type="component" value="Unassembled WGS sequence"/>
</dbReference>
<gene>
    <name evidence="3" type="primary">Cep122-L</name>
    <name evidence="3" type="ORF">Hamer_G011637</name>
</gene>
<comment type="caution">
    <text evidence="3">The sequence shown here is derived from an EMBL/GenBank/DDBJ whole genome shotgun (WGS) entry which is preliminary data.</text>
</comment>
<dbReference type="AlphaFoldDB" id="A0A8J5MZB4"/>
<reference evidence="3" key="1">
    <citation type="journal article" date="2021" name="Sci. Adv.">
        <title>The American lobster genome reveals insights on longevity, neural, and immune adaptations.</title>
        <authorList>
            <person name="Polinski J.M."/>
            <person name="Zimin A.V."/>
            <person name="Clark K.F."/>
            <person name="Kohn A.B."/>
            <person name="Sadowski N."/>
            <person name="Timp W."/>
            <person name="Ptitsyn A."/>
            <person name="Khanna P."/>
            <person name="Romanova D.Y."/>
            <person name="Williams P."/>
            <person name="Greenwood S.J."/>
            <person name="Moroz L.L."/>
            <person name="Walt D.R."/>
            <person name="Bodnar A.G."/>
        </authorList>
    </citation>
    <scope>NUCLEOTIDE SEQUENCE</scope>
    <source>
        <strain evidence="3">GMGI-L3</strain>
    </source>
</reference>
<proteinExistence type="predicted"/>
<feature type="compositionally biased region" description="Polar residues" evidence="2">
    <location>
        <begin position="35"/>
        <end position="54"/>
    </location>
</feature>
<keyword evidence="1" id="KW-0175">Coiled coil</keyword>
<evidence type="ECO:0000313" key="3">
    <source>
        <dbReference type="EMBL" id="KAG7168951.1"/>
    </source>
</evidence>
<evidence type="ECO:0000256" key="1">
    <source>
        <dbReference type="SAM" id="Coils"/>
    </source>
</evidence>
<keyword evidence="4" id="KW-1185">Reference proteome</keyword>